<evidence type="ECO:0000313" key="3">
    <source>
        <dbReference type="Proteomes" id="UP001217476"/>
    </source>
</evidence>
<name>A0AAJ6AYI0_9HYPH</name>
<keyword evidence="1" id="KW-0732">Signal</keyword>
<dbReference type="AlphaFoldDB" id="A0AAJ6AYI0"/>
<accession>A0AAJ6AYI0</accession>
<dbReference type="Proteomes" id="UP001217476">
    <property type="component" value="Chromosome"/>
</dbReference>
<feature type="signal peptide" evidence="1">
    <location>
        <begin position="1"/>
        <end position="18"/>
    </location>
</feature>
<evidence type="ECO:0000313" key="2">
    <source>
        <dbReference type="EMBL" id="WEK03605.1"/>
    </source>
</evidence>
<protein>
    <submittedName>
        <fullName evidence="2">Uncharacterized protein</fullName>
    </submittedName>
</protein>
<feature type="chain" id="PRO_5042509917" evidence="1">
    <location>
        <begin position="19"/>
        <end position="432"/>
    </location>
</feature>
<organism evidence="2 3">
    <name type="scientific">Candidatus Devosia phytovorans</name>
    <dbReference type="NCBI Taxonomy" id="3121372"/>
    <lineage>
        <taxon>Bacteria</taxon>
        <taxon>Pseudomonadati</taxon>
        <taxon>Pseudomonadota</taxon>
        <taxon>Alphaproteobacteria</taxon>
        <taxon>Hyphomicrobiales</taxon>
        <taxon>Devosiaceae</taxon>
        <taxon>Devosia</taxon>
    </lineage>
</organism>
<proteinExistence type="predicted"/>
<dbReference type="Gene3D" id="3.30.565.40">
    <property type="entry name" value="Fervidobacterium nodosum Rt17-B1 like"/>
    <property type="match status" value="1"/>
</dbReference>
<gene>
    <name evidence="2" type="ORF">P0Y65_15590</name>
</gene>
<sequence length="432" mass="46786">MRLIALAAVLLTTTPVIALDAITYKGTIGSHQVVVELASEIDGKMVGRYSYLSKGGDIPLTFMGRIGTPVLMMEEAPCTEDTCEADADGNVLNPPMGAIWTVRPGDGGYYLTGTWEPTGKSGKVLDIALERIGQRTLPEDEDVTPASIRESAISLIGNGERSFNPDTAPYEFAKQEVPFVASPEQEIEGSTFVYVSDPRTKFAFPRVQELADGSPSDPVNQALEIRHTIINTAAFDCLSQVYAAFGATQSMIGFGRGTLGDYDSETIEVNYLSPEVISWTESGSTFCGGAHPYNHSDSYNLDVKTGETFPLAGVFIGWVPTSSRLDWDAEVDPADAQVWPGNYYWKADQDLVDFVKARAPIDPEFEEDCGLDETTSDYLAIRFAPGGAAVFRLEGLPHVMGACIGDLMTIKLGDDPELLAPTARDYFPDLAK</sequence>
<dbReference type="EMBL" id="CP119312">
    <property type="protein sequence ID" value="WEK03605.1"/>
    <property type="molecule type" value="Genomic_DNA"/>
</dbReference>
<evidence type="ECO:0000256" key="1">
    <source>
        <dbReference type="SAM" id="SignalP"/>
    </source>
</evidence>
<reference evidence="2" key="1">
    <citation type="submission" date="2023-03" db="EMBL/GenBank/DDBJ databases">
        <title>Andean soil-derived lignocellulolytic bacterial consortium as a source of novel taxa and putative plastic-active enzymes.</title>
        <authorList>
            <person name="Diaz-Garcia L."/>
            <person name="Chuvochina M."/>
            <person name="Feuerriegel G."/>
            <person name="Bunk B."/>
            <person name="Sproer C."/>
            <person name="Streit W.R."/>
            <person name="Rodriguez L.M."/>
            <person name="Overmann J."/>
            <person name="Jimenez D.J."/>
        </authorList>
    </citation>
    <scope>NUCLEOTIDE SEQUENCE</scope>
    <source>
        <strain evidence="2">MAG 4196</strain>
    </source>
</reference>